<proteinExistence type="predicted"/>
<gene>
    <name evidence="1" type="ORF">LPJ66_006099</name>
</gene>
<name>A0ACC1ICJ4_9FUNG</name>
<keyword evidence="2" id="KW-1185">Reference proteome</keyword>
<dbReference type="EMBL" id="JANBPG010000924">
    <property type="protein sequence ID" value="KAJ1892854.1"/>
    <property type="molecule type" value="Genomic_DNA"/>
</dbReference>
<dbReference type="Proteomes" id="UP001150581">
    <property type="component" value="Unassembled WGS sequence"/>
</dbReference>
<evidence type="ECO:0000313" key="2">
    <source>
        <dbReference type="Proteomes" id="UP001150581"/>
    </source>
</evidence>
<sequence>MGAVRNIYLSWKALRFPWRKDVFKGSDLEGNLYFERMSQSTVRPRRVVVYRENFAISDYKDDIIPVQWQAWMRHTRDQPPSIGELVQEIQRRQHLAENVRKLALARKQSQGMPELADQSEKKEQPTVFQKSAPGESYQPEGWTPSPPSNETSASGRCAGEGRARGEVSTKEGDGR</sequence>
<protein>
    <submittedName>
        <fullName evidence="1">Uncharacterized protein</fullName>
    </submittedName>
</protein>
<accession>A0ACC1ICJ4</accession>
<organism evidence="1 2">
    <name type="scientific">Kickxella alabastrina</name>
    <dbReference type="NCBI Taxonomy" id="61397"/>
    <lineage>
        <taxon>Eukaryota</taxon>
        <taxon>Fungi</taxon>
        <taxon>Fungi incertae sedis</taxon>
        <taxon>Zoopagomycota</taxon>
        <taxon>Kickxellomycotina</taxon>
        <taxon>Kickxellomycetes</taxon>
        <taxon>Kickxellales</taxon>
        <taxon>Kickxellaceae</taxon>
        <taxon>Kickxella</taxon>
    </lineage>
</organism>
<comment type="caution">
    <text evidence="1">The sequence shown here is derived from an EMBL/GenBank/DDBJ whole genome shotgun (WGS) entry which is preliminary data.</text>
</comment>
<reference evidence="1" key="1">
    <citation type="submission" date="2022-07" db="EMBL/GenBank/DDBJ databases">
        <title>Phylogenomic reconstructions and comparative analyses of Kickxellomycotina fungi.</title>
        <authorList>
            <person name="Reynolds N.K."/>
            <person name="Stajich J.E."/>
            <person name="Barry K."/>
            <person name="Grigoriev I.V."/>
            <person name="Crous P."/>
            <person name="Smith M.E."/>
        </authorList>
    </citation>
    <scope>NUCLEOTIDE SEQUENCE</scope>
    <source>
        <strain evidence="1">Benny 63K</strain>
    </source>
</reference>
<evidence type="ECO:0000313" key="1">
    <source>
        <dbReference type="EMBL" id="KAJ1892854.1"/>
    </source>
</evidence>